<reference evidence="2" key="4">
    <citation type="journal article" date="2015" name="G3 (Bethesda)">
        <title>Genome sequences of three phytopathogenic species of the Magnaporthaceae family of fungi.</title>
        <authorList>
            <person name="Okagaki L.H."/>
            <person name="Nunes C.C."/>
            <person name="Sailsbery J."/>
            <person name="Clay B."/>
            <person name="Brown D."/>
            <person name="John T."/>
            <person name="Oh Y."/>
            <person name="Young N."/>
            <person name="Fitzgerald M."/>
            <person name="Haas B.J."/>
            <person name="Zeng Q."/>
            <person name="Young S."/>
            <person name="Adiconis X."/>
            <person name="Fan L."/>
            <person name="Levin J.Z."/>
            <person name="Mitchell T.K."/>
            <person name="Okubara P.A."/>
            <person name="Farman M.L."/>
            <person name="Kohn L.M."/>
            <person name="Birren B."/>
            <person name="Ma L.-J."/>
            <person name="Dean R.A."/>
        </authorList>
    </citation>
    <scope>NUCLEOTIDE SEQUENCE</scope>
    <source>
        <strain evidence="2">R3-111a-1</strain>
    </source>
</reference>
<dbReference type="EMBL" id="GL385400">
    <property type="protein sequence ID" value="EJT72107.1"/>
    <property type="molecule type" value="Genomic_DNA"/>
</dbReference>
<dbReference type="AlphaFoldDB" id="J8UAJ4"/>
<proteinExistence type="predicted"/>
<feature type="non-terminal residue" evidence="1">
    <location>
        <position position="1"/>
    </location>
</feature>
<evidence type="ECO:0000313" key="1">
    <source>
        <dbReference type="EMBL" id="EJT72107.1"/>
    </source>
</evidence>
<dbReference type="GeneID" id="20351812"/>
<name>J8UAJ4_GAET3</name>
<keyword evidence="3" id="KW-1185">Reference proteome</keyword>
<evidence type="ECO:0000313" key="2">
    <source>
        <dbReference type="EnsemblFungi" id="EJT72107"/>
    </source>
</evidence>
<dbReference type="VEuPathDB" id="FungiDB:GGTG_11354"/>
<gene>
    <name evidence="2" type="primary">20351812</name>
    <name evidence="1" type="ORF">GGTG_11354</name>
</gene>
<dbReference type="Proteomes" id="UP000006039">
    <property type="component" value="Unassembled WGS sequence"/>
</dbReference>
<organism evidence="1">
    <name type="scientific">Gaeumannomyces tritici (strain R3-111a-1)</name>
    <name type="common">Wheat and barley take-all root rot fungus</name>
    <name type="synonym">Gaeumannomyces graminis var. tritici</name>
    <dbReference type="NCBI Taxonomy" id="644352"/>
    <lineage>
        <taxon>Eukaryota</taxon>
        <taxon>Fungi</taxon>
        <taxon>Dikarya</taxon>
        <taxon>Ascomycota</taxon>
        <taxon>Pezizomycotina</taxon>
        <taxon>Sordariomycetes</taxon>
        <taxon>Sordariomycetidae</taxon>
        <taxon>Magnaporthales</taxon>
        <taxon>Magnaporthaceae</taxon>
        <taxon>Gaeumannomyces</taxon>
    </lineage>
</organism>
<dbReference type="EnsemblFungi" id="EJT72107">
    <property type="protein sequence ID" value="EJT72107"/>
    <property type="gene ID" value="GGTG_11354"/>
</dbReference>
<evidence type="ECO:0000313" key="3">
    <source>
        <dbReference type="Proteomes" id="UP000006039"/>
    </source>
</evidence>
<accession>J8UAJ4</accession>
<reference evidence="2" key="5">
    <citation type="submission" date="2018-04" db="UniProtKB">
        <authorList>
            <consortium name="EnsemblFungi"/>
        </authorList>
    </citation>
    <scope>IDENTIFICATION</scope>
    <source>
        <strain evidence="2">R3-111a-1</strain>
    </source>
</reference>
<reference evidence="1" key="3">
    <citation type="submission" date="2010-09" db="EMBL/GenBank/DDBJ databases">
        <title>Annotation of Gaeumannomyces graminis var. tritici R3-111a-1.</title>
        <authorList>
            <consortium name="The Broad Institute Genome Sequencing Platform"/>
            <person name="Ma L.-J."/>
            <person name="Dead R."/>
            <person name="Young S.K."/>
            <person name="Zeng Q."/>
            <person name="Gargeya S."/>
            <person name="Fitzgerald M."/>
            <person name="Haas B."/>
            <person name="Abouelleil A."/>
            <person name="Alvarado L."/>
            <person name="Arachchi H.M."/>
            <person name="Berlin A."/>
            <person name="Brown A."/>
            <person name="Chapman S.B."/>
            <person name="Chen Z."/>
            <person name="Dunbar C."/>
            <person name="Freedman E."/>
            <person name="Gearin G."/>
            <person name="Gellesch M."/>
            <person name="Goldberg J."/>
            <person name="Griggs A."/>
            <person name="Gujja S."/>
            <person name="Heiman D."/>
            <person name="Howarth C."/>
            <person name="Larson L."/>
            <person name="Lui A."/>
            <person name="MacDonald P.J.P."/>
            <person name="Mehta T."/>
            <person name="Montmayeur A."/>
            <person name="Murphy C."/>
            <person name="Neiman D."/>
            <person name="Pearson M."/>
            <person name="Priest M."/>
            <person name="Roberts A."/>
            <person name="Saif S."/>
            <person name="Shea T."/>
            <person name="Shenoy N."/>
            <person name="Sisk P."/>
            <person name="Stolte C."/>
            <person name="Sykes S."/>
            <person name="Yandava C."/>
            <person name="Wortman J."/>
            <person name="Nusbaum C."/>
            <person name="Birren B."/>
        </authorList>
    </citation>
    <scope>NUCLEOTIDE SEQUENCE</scope>
    <source>
        <strain evidence="1">R3-111a-1</strain>
    </source>
</reference>
<reference evidence="3" key="1">
    <citation type="submission" date="2010-07" db="EMBL/GenBank/DDBJ databases">
        <title>The genome sequence of Gaeumannomyces graminis var. tritici strain R3-111a-1.</title>
        <authorList>
            <consortium name="The Broad Institute Genome Sequencing Platform"/>
            <person name="Ma L.-J."/>
            <person name="Dead R."/>
            <person name="Young S."/>
            <person name="Zeng Q."/>
            <person name="Koehrsen M."/>
            <person name="Alvarado L."/>
            <person name="Berlin A."/>
            <person name="Chapman S.B."/>
            <person name="Chen Z."/>
            <person name="Freedman E."/>
            <person name="Gellesch M."/>
            <person name="Goldberg J."/>
            <person name="Griggs A."/>
            <person name="Gujja S."/>
            <person name="Heilman E.R."/>
            <person name="Heiman D."/>
            <person name="Hepburn T."/>
            <person name="Howarth C."/>
            <person name="Jen D."/>
            <person name="Larson L."/>
            <person name="Mehta T."/>
            <person name="Neiman D."/>
            <person name="Pearson M."/>
            <person name="Roberts A."/>
            <person name="Saif S."/>
            <person name="Shea T."/>
            <person name="Shenoy N."/>
            <person name="Sisk P."/>
            <person name="Stolte C."/>
            <person name="Sykes S."/>
            <person name="Walk T."/>
            <person name="White J."/>
            <person name="Yandava C."/>
            <person name="Haas B."/>
            <person name="Nusbaum C."/>
            <person name="Birren B."/>
        </authorList>
    </citation>
    <scope>NUCLEOTIDE SEQUENCE [LARGE SCALE GENOMIC DNA]</scope>
    <source>
        <strain evidence="3">R3-111a-1</strain>
    </source>
</reference>
<protein>
    <submittedName>
        <fullName evidence="1 2">Uncharacterized protein</fullName>
    </submittedName>
</protein>
<reference evidence="1" key="2">
    <citation type="submission" date="2010-07" db="EMBL/GenBank/DDBJ databases">
        <authorList>
            <consortium name="The Broad Institute Genome Sequencing Platform"/>
            <consortium name="Broad Institute Genome Sequencing Center for Infectious Disease"/>
            <person name="Ma L.-J."/>
            <person name="Dead R."/>
            <person name="Young S."/>
            <person name="Zeng Q."/>
            <person name="Koehrsen M."/>
            <person name="Alvarado L."/>
            <person name="Berlin A."/>
            <person name="Chapman S.B."/>
            <person name="Chen Z."/>
            <person name="Freedman E."/>
            <person name="Gellesch M."/>
            <person name="Goldberg J."/>
            <person name="Griggs A."/>
            <person name="Gujja S."/>
            <person name="Heilman E.R."/>
            <person name="Heiman D."/>
            <person name="Hepburn T."/>
            <person name="Howarth C."/>
            <person name="Jen D."/>
            <person name="Larson L."/>
            <person name="Mehta T."/>
            <person name="Neiman D."/>
            <person name="Pearson M."/>
            <person name="Roberts A."/>
            <person name="Saif S."/>
            <person name="Shea T."/>
            <person name="Shenoy N."/>
            <person name="Sisk P."/>
            <person name="Stolte C."/>
            <person name="Sykes S."/>
            <person name="Walk T."/>
            <person name="White J."/>
            <person name="Yandava C."/>
            <person name="Haas B."/>
            <person name="Nusbaum C."/>
            <person name="Birren B."/>
        </authorList>
    </citation>
    <scope>NUCLEOTIDE SEQUENCE</scope>
    <source>
        <strain evidence="1">R3-111a-1</strain>
    </source>
</reference>
<sequence>HKIYKMEIIYRIIKLIAKRFGKKLYNNIISKRKISNSTLAIKAQLFNTKPKRILFNAKFAVKHGIKAIKANRCLISTFFTTLTNIKTITAIAESGTLSFATDKNDWNGRNGRGQTFKYKL</sequence>
<dbReference type="RefSeq" id="XP_009227504.1">
    <property type="nucleotide sequence ID" value="XM_009229240.1"/>
</dbReference>